<accession>A0A8J6BEV9</accession>
<dbReference type="GO" id="GO:0005813">
    <property type="term" value="C:centrosome"/>
    <property type="evidence" value="ECO:0007669"/>
    <property type="project" value="TreeGrafter"/>
</dbReference>
<dbReference type="AlphaFoldDB" id="A0A8J6BEV9"/>
<comment type="caution">
    <text evidence="1">The sequence shown here is derived from an EMBL/GenBank/DDBJ whole genome shotgun (WGS) entry which is preliminary data.</text>
</comment>
<reference evidence="1" key="1">
    <citation type="journal article" date="2021" name="Evol. Appl.">
        <title>The genome of the Pyrenean desman and the effects of bottlenecks and inbreeding on the genomic landscape of an endangered species.</title>
        <authorList>
            <person name="Escoda L."/>
            <person name="Castresana J."/>
        </authorList>
    </citation>
    <scope>NUCLEOTIDE SEQUENCE</scope>
    <source>
        <strain evidence="1">IBE-C5619</strain>
    </source>
</reference>
<dbReference type="GO" id="GO:0046599">
    <property type="term" value="P:regulation of centriole replication"/>
    <property type="evidence" value="ECO:0007669"/>
    <property type="project" value="TreeGrafter"/>
</dbReference>
<dbReference type="PANTHER" id="PTHR21553:SF26">
    <property type="entry name" value="ALMS MOTIF DOMAIN-CONTAINING PROTEIN"/>
    <property type="match status" value="1"/>
</dbReference>
<dbReference type="EMBL" id="JAGFMF010011436">
    <property type="protein sequence ID" value="KAG8522379.1"/>
    <property type="molecule type" value="Genomic_DNA"/>
</dbReference>
<dbReference type="Proteomes" id="UP000700334">
    <property type="component" value="Unassembled WGS sequence"/>
</dbReference>
<evidence type="ECO:0000313" key="1">
    <source>
        <dbReference type="EMBL" id="KAG8522379.1"/>
    </source>
</evidence>
<dbReference type="GO" id="GO:0005829">
    <property type="term" value="C:cytosol"/>
    <property type="evidence" value="ECO:0007669"/>
    <property type="project" value="TreeGrafter"/>
</dbReference>
<gene>
    <name evidence="1" type="ORF">J0S82_002247</name>
</gene>
<dbReference type="OrthoDB" id="6359887at2759"/>
<dbReference type="GO" id="GO:0005814">
    <property type="term" value="C:centriole"/>
    <property type="evidence" value="ECO:0007669"/>
    <property type="project" value="TreeGrafter"/>
</dbReference>
<keyword evidence="2" id="KW-1185">Reference proteome</keyword>
<proteinExistence type="predicted"/>
<dbReference type="PANTHER" id="PTHR21553">
    <property type="entry name" value="ALMS1-RELATED"/>
    <property type="match status" value="1"/>
</dbReference>
<organism evidence="1 2">
    <name type="scientific">Galemys pyrenaicus</name>
    <name type="common">Iberian desman</name>
    <name type="synonym">Pyrenean desman</name>
    <dbReference type="NCBI Taxonomy" id="202257"/>
    <lineage>
        <taxon>Eukaryota</taxon>
        <taxon>Metazoa</taxon>
        <taxon>Chordata</taxon>
        <taxon>Craniata</taxon>
        <taxon>Vertebrata</taxon>
        <taxon>Euteleostomi</taxon>
        <taxon>Mammalia</taxon>
        <taxon>Eutheria</taxon>
        <taxon>Laurasiatheria</taxon>
        <taxon>Eulipotyphla</taxon>
        <taxon>Talpidae</taxon>
        <taxon>Galemys</taxon>
    </lineage>
</organism>
<evidence type="ECO:0000313" key="2">
    <source>
        <dbReference type="Proteomes" id="UP000700334"/>
    </source>
</evidence>
<sequence length="77" mass="9226">MKELEQLQQEDLARRRRTVARMPAQLVELPYKRGQMREDWQRELEFAFEDMYSADRSKATAARAQRGLEVWPRGTSR</sequence>
<name>A0A8J6BEV9_GALPY</name>
<protein>
    <submittedName>
        <fullName evidence="1">Centrosomal protein of 295 kDa</fullName>
    </submittedName>
</protein>